<reference evidence="2 5" key="2">
    <citation type="submission" date="2021-03" db="EMBL/GenBank/DDBJ databases">
        <title>Genome Sequence of Bradyrhizobium vignae strain ISRA400.</title>
        <authorList>
            <person name="Tisa L.S."/>
            <person name="Svistoonoff S."/>
            <person name="Hocher V."/>
            <person name="Fall S."/>
            <person name="Zaiya A."/>
            <person name="Naing D."/>
            <person name="Niang N."/>
            <person name="Diouf A."/>
            <person name="Dasylva M.C."/>
            <person name="Toure O."/>
            <person name="Gueye M."/>
            <person name="Gully D."/>
            <person name="Tisseyre P."/>
            <person name="Simpson S."/>
            <person name="Morris K."/>
            <person name="Thomas W.K."/>
        </authorList>
    </citation>
    <scope>NUCLEOTIDE SEQUENCE [LARGE SCALE GENOMIC DNA]</scope>
    <source>
        <strain evidence="2 5">ISRA400</strain>
    </source>
</reference>
<evidence type="ECO:0000313" key="5">
    <source>
        <dbReference type="Proteomes" id="UP000669317"/>
    </source>
</evidence>
<protein>
    <submittedName>
        <fullName evidence="3">DNA binding, excisionase family domain protein (Modular protein)</fullName>
    </submittedName>
    <submittedName>
        <fullName evidence="2">Helix-turn-helix domain-containing protein</fullName>
    </submittedName>
</protein>
<proteinExistence type="predicted"/>
<dbReference type="AlphaFoldDB" id="A0A2U3Q7B3"/>
<dbReference type="EMBL" id="JAGIKT010000080">
    <property type="protein sequence ID" value="MBP0115315.1"/>
    <property type="molecule type" value="Genomic_DNA"/>
</dbReference>
<dbReference type="KEGG" id="bvz:BRAD3257_6301"/>
<dbReference type="Pfam" id="PF12728">
    <property type="entry name" value="HTH_17"/>
    <property type="match status" value="1"/>
</dbReference>
<sequence>MQTPLVLKISEACAASRIGRTKLYDAIKRGELRARKNGKSTLILQADLVEWLNGLPPALPKSTQAK</sequence>
<evidence type="ECO:0000259" key="1">
    <source>
        <dbReference type="Pfam" id="PF12728"/>
    </source>
</evidence>
<dbReference type="Proteomes" id="UP000246085">
    <property type="component" value="Chromosome BRAD3257"/>
</dbReference>
<keyword evidence="5" id="KW-1185">Reference proteome</keyword>
<dbReference type="InterPro" id="IPR041657">
    <property type="entry name" value="HTH_17"/>
</dbReference>
<dbReference type="RefSeq" id="WP_122404630.1">
    <property type="nucleotide sequence ID" value="NZ_JAGIKT010000080.1"/>
</dbReference>
<dbReference type="Proteomes" id="UP000669317">
    <property type="component" value="Unassembled WGS sequence"/>
</dbReference>
<dbReference type="EMBL" id="LS398110">
    <property type="protein sequence ID" value="SPP97199.1"/>
    <property type="molecule type" value="Genomic_DNA"/>
</dbReference>
<evidence type="ECO:0000313" key="4">
    <source>
        <dbReference type="Proteomes" id="UP000246085"/>
    </source>
</evidence>
<accession>A0A2U3Q7B3</accession>
<gene>
    <name evidence="3" type="ORF">BRAD3257_6301</name>
    <name evidence="2" type="ORF">JWS04_30475</name>
</gene>
<name>A0A2U3Q7B3_9BRAD</name>
<organism evidence="3 4">
    <name type="scientific">Bradyrhizobium vignae</name>
    <dbReference type="NCBI Taxonomy" id="1549949"/>
    <lineage>
        <taxon>Bacteria</taxon>
        <taxon>Pseudomonadati</taxon>
        <taxon>Pseudomonadota</taxon>
        <taxon>Alphaproteobacteria</taxon>
        <taxon>Hyphomicrobiales</taxon>
        <taxon>Nitrobacteraceae</taxon>
        <taxon>Bradyrhizobium</taxon>
    </lineage>
</organism>
<reference evidence="3 4" key="1">
    <citation type="submission" date="2018-03" db="EMBL/GenBank/DDBJ databases">
        <authorList>
            <person name="Gully D."/>
        </authorList>
    </citation>
    <scope>NUCLEOTIDE SEQUENCE [LARGE SCALE GENOMIC DNA]</scope>
    <source>
        <strain evidence="3">ORS3257</strain>
    </source>
</reference>
<feature type="domain" description="Helix-turn-helix" evidence="1">
    <location>
        <begin position="6"/>
        <end position="54"/>
    </location>
</feature>
<evidence type="ECO:0000313" key="2">
    <source>
        <dbReference type="EMBL" id="MBP0115315.1"/>
    </source>
</evidence>
<evidence type="ECO:0000313" key="3">
    <source>
        <dbReference type="EMBL" id="SPP97199.1"/>
    </source>
</evidence>